<keyword evidence="6 10" id="KW-1133">Transmembrane helix</keyword>
<proteinExistence type="predicted"/>
<dbReference type="PRINTS" id="PR00205">
    <property type="entry name" value="CADHERIN"/>
</dbReference>
<feature type="domain" description="Cadherin" evidence="12">
    <location>
        <begin position="572"/>
        <end position="669"/>
    </location>
</feature>
<dbReference type="SMART" id="SM00112">
    <property type="entry name" value="CA"/>
    <property type="match status" value="7"/>
</dbReference>
<organism evidence="13 14">
    <name type="scientific">Biomphalaria glabrata</name>
    <name type="common">Bloodfluke planorb</name>
    <name type="synonym">Freshwater snail</name>
    <dbReference type="NCBI Taxonomy" id="6526"/>
    <lineage>
        <taxon>Eukaryota</taxon>
        <taxon>Metazoa</taxon>
        <taxon>Spiralia</taxon>
        <taxon>Lophotrochozoa</taxon>
        <taxon>Mollusca</taxon>
        <taxon>Gastropoda</taxon>
        <taxon>Heterobranchia</taxon>
        <taxon>Euthyneura</taxon>
        <taxon>Panpulmonata</taxon>
        <taxon>Hygrophila</taxon>
        <taxon>Lymnaeoidea</taxon>
        <taxon>Planorbidae</taxon>
        <taxon>Biomphalaria</taxon>
    </lineage>
</organism>
<keyword evidence="5 8" id="KW-0106">Calcium</keyword>
<dbReference type="PROSITE" id="PS00232">
    <property type="entry name" value="CADHERIN_1"/>
    <property type="match status" value="1"/>
</dbReference>
<feature type="region of interest" description="Disordered" evidence="9">
    <location>
        <begin position="994"/>
        <end position="1026"/>
    </location>
</feature>
<dbReference type="GO" id="GO:0008013">
    <property type="term" value="F:beta-catenin binding"/>
    <property type="evidence" value="ECO:0007669"/>
    <property type="project" value="TreeGrafter"/>
</dbReference>
<dbReference type="InterPro" id="IPR039808">
    <property type="entry name" value="Cadherin"/>
</dbReference>
<feature type="compositionally biased region" description="Polar residues" evidence="9">
    <location>
        <begin position="1015"/>
        <end position="1026"/>
    </location>
</feature>
<evidence type="ECO:0000259" key="12">
    <source>
        <dbReference type="PROSITE" id="PS50268"/>
    </source>
</evidence>
<feature type="compositionally biased region" description="Low complexity" evidence="9">
    <location>
        <begin position="966"/>
        <end position="976"/>
    </location>
</feature>
<dbReference type="GO" id="GO:0007043">
    <property type="term" value="P:cell-cell junction assembly"/>
    <property type="evidence" value="ECO:0007669"/>
    <property type="project" value="TreeGrafter"/>
</dbReference>
<dbReference type="GO" id="GO:0016477">
    <property type="term" value="P:cell migration"/>
    <property type="evidence" value="ECO:0007669"/>
    <property type="project" value="TreeGrafter"/>
</dbReference>
<dbReference type="GO" id="GO:0000902">
    <property type="term" value="P:cell morphogenesis"/>
    <property type="evidence" value="ECO:0007669"/>
    <property type="project" value="TreeGrafter"/>
</dbReference>
<keyword evidence="13" id="KW-1185">Reference proteome</keyword>
<dbReference type="PANTHER" id="PTHR24027:SF422">
    <property type="entry name" value="CADHERIN DOMAIN-CONTAINING PROTEIN"/>
    <property type="match status" value="1"/>
</dbReference>
<evidence type="ECO:0000256" key="10">
    <source>
        <dbReference type="SAM" id="Phobius"/>
    </source>
</evidence>
<gene>
    <name evidence="14 15 16" type="primary">LOC106056278</name>
</gene>
<keyword evidence="3 11" id="KW-0732">Signal</keyword>
<dbReference type="RefSeq" id="XP_055868723.1">
    <property type="nucleotide sequence ID" value="XM_056012748.1"/>
</dbReference>
<protein>
    <submittedName>
        <fullName evidence="14 15">Cadherin-related tumor suppressor-like isoform X1</fullName>
    </submittedName>
</protein>
<evidence type="ECO:0000313" key="13">
    <source>
        <dbReference type="Proteomes" id="UP001165740"/>
    </source>
</evidence>
<dbReference type="RefSeq" id="XP_055868721.1">
    <property type="nucleotide sequence ID" value="XM_056012746.1"/>
</dbReference>
<dbReference type="GO" id="GO:0016339">
    <property type="term" value="P:calcium-dependent cell-cell adhesion via plasma membrane cell adhesion molecules"/>
    <property type="evidence" value="ECO:0007669"/>
    <property type="project" value="TreeGrafter"/>
</dbReference>
<dbReference type="PANTHER" id="PTHR24027">
    <property type="entry name" value="CADHERIN-23"/>
    <property type="match status" value="1"/>
</dbReference>
<feature type="domain" description="Cadherin" evidence="12">
    <location>
        <begin position="377"/>
        <end position="474"/>
    </location>
</feature>
<dbReference type="GO" id="GO:0045296">
    <property type="term" value="F:cadherin binding"/>
    <property type="evidence" value="ECO:0007669"/>
    <property type="project" value="TreeGrafter"/>
</dbReference>
<dbReference type="OrthoDB" id="6144753at2759"/>
<evidence type="ECO:0000313" key="16">
    <source>
        <dbReference type="RefSeq" id="XP_055868724.1"/>
    </source>
</evidence>
<feature type="domain" description="Cadherin" evidence="12">
    <location>
        <begin position="249"/>
        <end position="376"/>
    </location>
</feature>
<dbReference type="CDD" id="cd11304">
    <property type="entry name" value="Cadherin_repeat"/>
    <property type="match status" value="6"/>
</dbReference>
<evidence type="ECO:0000256" key="3">
    <source>
        <dbReference type="ARBA" id="ARBA00022729"/>
    </source>
</evidence>
<dbReference type="GO" id="GO:0044331">
    <property type="term" value="P:cell-cell adhesion mediated by cadherin"/>
    <property type="evidence" value="ECO:0007669"/>
    <property type="project" value="TreeGrafter"/>
</dbReference>
<evidence type="ECO:0000256" key="2">
    <source>
        <dbReference type="ARBA" id="ARBA00022692"/>
    </source>
</evidence>
<dbReference type="AlphaFoldDB" id="A0A9W2Z1A0"/>
<dbReference type="Gene3D" id="2.60.40.60">
    <property type="entry name" value="Cadherins"/>
    <property type="match status" value="7"/>
</dbReference>
<feature type="signal peptide" evidence="11">
    <location>
        <begin position="1"/>
        <end position="28"/>
    </location>
</feature>
<feature type="domain" description="Cadherin" evidence="12">
    <location>
        <begin position="63"/>
        <end position="138"/>
    </location>
</feature>
<evidence type="ECO:0000256" key="1">
    <source>
        <dbReference type="ARBA" id="ARBA00004167"/>
    </source>
</evidence>
<evidence type="ECO:0000313" key="14">
    <source>
        <dbReference type="RefSeq" id="XP_055868721.1"/>
    </source>
</evidence>
<dbReference type="SUPFAM" id="SSF49313">
    <property type="entry name" value="Cadherin-like"/>
    <property type="match status" value="6"/>
</dbReference>
<dbReference type="GO" id="GO:0005509">
    <property type="term" value="F:calcium ion binding"/>
    <property type="evidence" value="ECO:0007669"/>
    <property type="project" value="UniProtKB-UniRule"/>
</dbReference>
<keyword evidence="2 10" id="KW-0812">Transmembrane</keyword>
<feature type="chain" id="PRO_5044702533" evidence="11">
    <location>
        <begin position="29"/>
        <end position="1038"/>
    </location>
</feature>
<dbReference type="Proteomes" id="UP001165740">
    <property type="component" value="Chromosome 15"/>
</dbReference>
<comment type="subcellular location">
    <subcellularLocation>
        <location evidence="1">Membrane</location>
        <topology evidence="1">Single-pass membrane protein</topology>
    </subcellularLocation>
</comment>
<dbReference type="GeneID" id="106056278"/>
<evidence type="ECO:0000256" key="11">
    <source>
        <dbReference type="SAM" id="SignalP"/>
    </source>
</evidence>
<evidence type="ECO:0000256" key="9">
    <source>
        <dbReference type="SAM" id="MobiDB-lite"/>
    </source>
</evidence>
<name>A0A9W2Z1A0_BIOGL</name>
<accession>A0A9W2Z1A0</accession>
<keyword evidence="7 10" id="KW-0472">Membrane</keyword>
<feature type="transmembrane region" description="Helical" evidence="10">
    <location>
        <begin position="774"/>
        <end position="798"/>
    </location>
</feature>
<dbReference type="InterPro" id="IPR020894">
    <property type="entry name" value="Cadherin_CS"/>
</dbReference>
<keyword evidence="4" id="KW-0677">Repeat</keyword>
<sequence length="1038" mass="114454">MDTRMTCVLYFQSIGFFVFTLLSGQVEAQDPCQYTGKTELFLKVLENIQLNEVVYTAPFTENYSIISIDAIILTPSSIGLFAFNIENRTLYVNDTLDAEKKLPSPRIEIKCTERATSRTKSIYVMISIDDVNDNAPVFLKSIYSITVSETADVGTVITSDVKAVDADLTPAFNIVYYSILDGPYSDYFSLAQMLSTDLTLAKKLDFETIQQMNLTIMAKDSPKEGISFNTTCLLIINIKDEDDQNPVFNASMYRGTVIHNASLGSVVPIEPNIFAYDPDVTFHTNVTYSFHGDEFFYAQWNPFLSGLDLFSQNSSGQSNSILDINPVNAMVTLKSKPEASDVYLLIQATQVDNPSRYGVALLAIQVQGSNVNAPVFTRTAYNVVITEFFPKGEVVTTVVASDADSGSKILYSLDDATLHFSINNLTGDVLLMKELNYLNKSQYIMRVSASDGTLQTNASLTVSIWPGNRYPPQILTTSQHVQGQRVKGFFVIKVQANDSDIGTRLSYTLMTYADLFSIDQQGQIKITSEPYLLVYDSYPLTVVVSDNGQPNYQSSVVITVNFPINASSLTFSRPSYSVVITETFPKDQVITTVQAINSINTSSIVYNMEDTSGHFSINSLTGDVMLIKEISYVSKSQYVFNITAKDDLTETFVPLTVNVWPVNRYPPQILSTARQVEAQRDKGQIIIKILANDSDAIGTNLTFKLLTFNDLFTISQQGDIMTIADSDKYTNNSYAITVVVSDSGVPSYDTAVVITVNFPPLPAALVAAAEMSPVAAIVLGVLAGVFLIIIIVLALFIFRRRLSDKKNLDKAKKPTSANETRALAYRQKQGTLGRQAKVNMGFIEEITELDVNVQENPLNGSSKGAYYNFIQGDQDSVSFDIQKSSDTGTYYNTALSDQDSGSGDIQVETTVRPEGSDQDFVIINGNLDKQSVASTDSDEHSPTVKHSVPQLYRNESLSTNHDSSDSDISYSPSPVDTNGMKRLLMPGSLARTKVPEESLSYQDDNSISLNNSSSMENVNSDDLSYSPGYQKQELTVYF</sequence>
<evidence type="ECO:0000256" key="6">
    <source>
        <dbReference type="ARBA" id="ARBA00022989"/>
    </source>
</evidence>
<feature type="region of interest" description="Disordered" evidence="9">
    <location>
        <begin position="932"/>
        <end position="981"/>
    </location>
</feature>
<evidence type="ECO:0000256" key="4">
    <source>
        <dbReference type="ARBA" id="ARBA00022737"/>
    </source>
</evidence>
<evidence type="ECO:0000313" key="15">
    <source>
        <dbReference type="RefSeq" id="XP_055868723.1"/>
    </source>
</evidence>
<dbReference type="InterPro" id="IPR002126">
    <property type="entry name" value="Cadherin-like_dom"/>
</dbReference>
<dbReference type="GO" id="GO:0007156">
    <property type="term" value="P:homophilic cell adhesion via plasma membrane adhesion molecules"/>
    <property type="evidence" value="ECO:0007669"/>
    <property type="project" value="InterPro"/>
</dbReference>
<feature type="domain" description="Cadherin" evidence="12">
    <location>
        <begin position="139"/>
        <end position="248"/>
    </location>
</feature>
<feature type="compositionally biased region" description="Low complexity" evidence="9">
    <location>
        <begin position="1005"/>
        <end position="1014"/>
    </location>
</feature>
<feature type="domain" description="Cadherin" evidence="12">
    <location>
        <begin position="488"/>
        <end position="576"/>
    </location>
</feature>
<evidence type="ECO:0000256" key="7">
    <source>
        <dbReference type="ARBA" id="ARBA00023136"/>
    </source>
</evidence>
<evidence type="ECO:0000256" key="8">
    <source>
        <dbReference type="PROSITE-ProRule" id="PRU00043"/>
    </source>
</evidence>
<feature type="domain" description="Cadherin" evidence="12">
    <location>
        <begin position="683"/>
        <end position="775"/>
    </location>
</feature>
<dbReference type="Pfam" id="PF00028">
    <property type="entry name" value="Cadherin"/>
    <property type="match status" value="2"/>
</dbReference>
<dbReference type="OMA" id="FMIKENE"/>
<evidence type="ECO:0000256" key="5">
    <source>
        <dbReference type="ARBA" id="ARBA00022837"/>
    </source>
</evidence>
<dbReference type="GO" id="GO:0016342">
    <property type="term" value="C:catenin complex"/>
    <property type="evidence" value="ECO:0007669"/>
    <property type="project" value="TreeGrafter"/>
</dbReference>
<dbReference type="PROSITE" id="PS50268">
    <property type="entry name" value="CADHERIN_2"/>
    <property type="match status" value="7"/>
</dbReference>
<dbReference type="InterPro" id="IPR015919">
    <property type="entry name" value="Cadherin-like_sf"/>
</dbReference>
<reference evidence="14 15" key="1">
    <citation type="submission" date="2025-04" db="UniProtKB">
        <authorList>
            <consortium name="RefSeq"/>
        </authorList>
    </citation>
    <scope>IDENTIFICATION</scope>
</reference>
<dbReference type="RefSeq" id="XP_055868724.1">
    <property type="nucleotide sequence ID" value="XM_056012749.1"/>
</dbReference>
<dbReference type="GO" id="GO:0005912">
    <property type="term" value="C:adherens junction"/>
    <property type="evidence" value="ECO:0007669"/>
    <property type="project" value="TreeGrafter"/>
</dbReference>
<dbReference type="GO" id="GO:0034332">
    <property type="term" value="P:adherens junction organization"/>
    <property type="evidence" value="ECO:0007669"/>
    <property type="project" value="TreeGrafter"/>
</dbReference>